<dbReference type="Proteomes" id="UP000314294">
    <property type="component" value="Unassembled WGS sequence"/>
</dbReference>
<protein>
    <submittedName>
        <fullName evidence="2">Uncharacterized protein</fullName>
    </submittedName>
</protein>
<gene>
    <name evidence="2" type="ORF">EYF80_039636</name>
</gene>
<keyword evidence="3" id="KW-1185">Reference proteome</keyword>
<dbReference type="AlphaFoldDB" id="A0A4Z2G9C1"/>
<feature type="compositionally biased region" description="Polar residues" evidence="1">
    <location>
        <begin position="1"/>
        <end position="13"/>
    </location>
</feature>
<reference evidence="2 3" key="1">
    <citation type="submission" date="2019-03" db="EMBL/GenBank/DDBJ databases">
        <title>First draft genome of Liparis tanakae, snailfish: a comprehensive survey of snailfish specific genes.</title>
        <authorList>
            <person name="Kim W."/>
            <person name="Song I."/>
            <person name="Jeong J.-H."/>
            <person name="Kim D."/>
            <person name="Kim S."/>
            <person name="Ryu S."/>
            <person name="Song J.Y."/>
            <person name="Lee S.K."/>
        </authorList>
    </citation>
    <scope>NUCLEOTIDE SEQUENCE [LARGE SCALE GENOMIC DNA]</scope>
    <source>
        <tissue evidence="2">Muscle</tissue>
    </source>
</reference>
<feature type="region of interest" description="Disordered" evidence="1">
    <location>
        <begin position="1"/>
        <end position="46"/>
    </location>
</feature>
<evidence type="ECO:0000313" key="3">
    <source>
        <dbReference type="Proteomes" id="UP000314294"/>
    </source>
</evidence>
<evidence type="ECO:0000313" key="2">
    <source>
        <dbReference type="EMBL" id="TNN50147.1"/>
    </source>
</evidence>
<evidence type="ECO:0000256" key="1">
    <source>
        <dbReference type="SAM" id="MobiDB-lite"/>
    </source>
</evidence>
<accession>A0A4Z2G9C1</accession>
<organism evidence="2 3">
    <name type="scientific">Liparis tanakae</name>
    <name type="common">Tanaka's snailfish</name>
    <dbReference type="NCBI Taxonomy" id="230148"/>
    <lineage>
        <taxon>Eukaryota</taxon>
        <taxon>Metazoa</taxon>
        <taxon>Chordata</taxon>
        <taxon>Craniata</taxon>
        <taxon>Vertebrata</taxon>
        <taxon>Euteleostomi</taxon>
        <taxon>Actinopterygii</taxon>
        <taxon>Neopterygii</taxon>
        <taxon>Teleostei</taxon>
        <taxon>Neoteleostei</taxon>
        <taxon>Acanthomorphata</taxon>
        <taxon>Eupercaria</taxon>
        <taxon>Perciformes</taxon>
        <taxon>Cottioidei</taxon>
        <taxon>Cottales</taxon>
        <taxon>Liparidae</taxon>
        <taxon>Liparis</taxon>
    </lineage>
</organism>
<sequence length="75" mass="7968">MEPHVTANTNSRVHSAGSGRGQELPLPGRQPGAIKDSAAPSGSGRFCSPSVDATGIRYRPWTEQTCTWHEALVGH</sequence>
<proteinExistence type="predicted"/>
<dbReference type="EMBL" id="SRLO01000629">
    <property type="protein sequence ID" value="TNN50147.1"/>
    <property type="molecule type" value="Genomic_DNA"/>
</dbReference>
<comment type="caution">
    <text evidence="2">The sequence shown here is derived from an EMBL/GenBank/DDBJ whole genome shotgun (WGS) entry which is preliminary data.</text>
</comment>
<name>A0A4Z2G9C1_9TELE</name>